<gene>
    <name evidence="2" type="ORF">TTHERM_000430179</name>
</gene>
<sequence length="371" mass="44790">MNQLQNKQLKLKDKRYQKKLIYSFTNQYTSKKIQIQKKYIYTHKNLQIKNMSSRISIYSFINPDEYDSFQQYTADFIDNSEQMSGLVSQKNIYEPEYFLNSEYLSKENCNFNQQNSFQAYQPQLLNPIYEYQLQNNLNVDTCQYQQKIEETSSYFHGFNNNQSINQQFESQSFLKIGETFNQSDQNKFLFNNEKEQQQQQLEILLQEKNHNHRDLNQKLIENKLKQQYQTTVSTQKIKPQNEEKGKKQSQQNQFKNIVNAFKGYVKKIKKSEFVDVSDYEFSNLKKQLMRYMKLNSFNYSLLKYIINHKFYKLMLLNFFQNESQIWIESSKLHDKEDVFQKIQQLTECIKYPHLLEALLGQQKNKIKKLEA</sequence>
<dbReference type="Pfam" id="PF14536">
    <property type="entry name" value="DUF4441"/>
    <property type="match status" value="1"/>
</dbReference>
<name>W7X887_TETTS</name>
<evidence type="ECO:0000313" key="3">
    <source>
        <dbReference type="Proteomes" id="UP000009168"/>
    </source>
</evidence>
<dbReference type="InterPro" id="IPR028008">
    <property type="entry name" value="DUF4441"/>
</dbReference>
<evidence type="ECO:0000313" key="2">
    <source>
        <dbReference type="EMBL" id="EWS72618.1"/>
    </source>
</evidence>
<protein>
    <submittedName>
        <fullName evidence="2">Uncharacterized protein</fullName>
    </submittedName>
</protein>
<dbReference type="EMBL" id="GG662532">
    <property type="protein sequence ID" value="EWS72618.1"/>
    <property type="molecule type" value="Genomic_DNA"/>
</dbReference>
<dbReference type="Proteomes" id="UP000009168">
    <property type="component" value="Unassembled WGS sequence"/>
</dbReference>
<proteinExistence type="predicted"/>
<accession>W7X887</accession>
<dbReference type="KEGG" id="tet:TTHERM_000430179"/>
<dbReference type="GeneID" id="24438924"/>
<dbReference type="AlphaFoldDB" id="W7X887"/>
<dbReference type="InParanoid" id="W7X887"/>
<reference evidence="3" key="1">
    <citation type="journal article" date="2006" name="PLoS Biol.">
        <title>Macronuclear genome sequence of the ciliate Tetrahymena thermophila, a model eukaryote.</title>
        <authorList>
            <person name="Eisen J.A."/>
            <person name="Coyne R.S."/>
            <person name="Wu M."/>
            <person name="Wu D."/>
            <person name="Thiagarajan M."/>
            <person name="Wortman J.R."/>
            <person name="Badger J.H."/>
            <person name="Ren Q."/>
            <person name="Amedeo P."/>
            <person name="Jones K.M."/>
            <person name="Tallon L.J."/>
            <person name="Delcher A.L."/>
            <person name="Salzberg S.L."/>
            <person name="Silva J.C."/>
            <person name="Haas B.J."/>
            <person name="Majoros W.H."/>
            <person name="Farzad M."/>
            <person name="Carlton J.M."/>
            <person name="Smith R.K. Jr."/>
            <person name="Garg J."/>
            <person name="Pearlman R.E."/>
            <person name="Karrer K.M."/>
            <person name="Sun L."/>
            <person name="Manning G."/>
            <person name="Elde N.C."/>
            <person name="Turkewitz A.P."/>
            <person name="Asai D.J."/>
            <person name="Wilkes D.E."/>
            <person name="Wang Y."/>
            <person name="Cai H."/>
            <person name="Collins K."/>
            <person name="Stewart B.A."/>
            <person name="Lee S.R."/>
            <person name="Wilamowska K."/>
            <person name="Weinberg Z."/>
            <person name="Ruzzo W.L."/>
            <person name="Wloga D."/>
            <person name="Gaertig J."/>
            <person name="Frankel J."/>
            <person name="Tsao C.-C."/>
            <person name="Gorovsky M.A."/>
            <person name="Keeling P.J."/>
            <person name="Waller R.F."/>
            <person name="Patron N.J."/>
            <person name="Cherry J.M."/>
            <person name="Stover N.A."/>
            <person name="Krieger C.J."/>
            <person name="del Toro C."/>
            <person name="Ryder H.F."/>
            <person name="Williamson S.C."/>
            <person name="Barbeau R.A."/>
            <person name="Hamilton E.P."/>
            <person name="Orias E."/>
        </authorList>
    </citation>
    <scope>NUCLEOTIDE SEQUENCE [LARGE SCALE GENOMIC DNA]</scope>
    <source>
        <strain evidence="3">SB210</strain>
    </source>
</reference>
<feature type="coiled-coil region" evidence="1">
    <location>
        <begin position="191"/>
        <end position="218"/>
    </location>
</feature>
<dbReference type="RefSeq" id="XP_012654901.1">
    <property type="nucleotide sequence ID" value="XM_012799447.1"/>
</dbReference>
<keyword evidence="3" id="KW-1185">Reference proteome</keyword>
<keyword evidence="1" id="KW-0175">Coiled coil</keyword>
<evidence type="ECO:0000256" key="1">
    <source>
        <dbReference type="SAM" id="Coils"/>
    </source>
</evidence>
<organism evidence="2 3">
    <name type="scientific">Tetrahymena thermophila (strain SB210)</name>
    <dbReference type="NCBI Taxonomy" id="312017"/>
    <lineage>
        <taxon>Eukaryota</taxon>
        <taxon>Sar</taxon>
        <taxon>Alveolata</taxon>
        <taxon>Ciliophora</taxon>
        <taxon>Intramacronucleata</taxon>
        <taxon>Oligohymenophorea</taxon>
        <taxon>Hymenostomatida</taxon>
        <taxon>Tetrahymenina</taxon>
        <taxon>Tetrahymenidae</taxon>
        <taxon>Tetrahymena</taxon>
    </lineage>
</organism>